<dbReference type="PANTHER" id="PTHR47245">
    <property type="entry name" value="PEPTIDYLPROLYL ISOMERASE"/>
    <property type="match status" value="1"/>
</dbReference>
<dbReference type="InterPro" id="IPR046357">
    <property type="entry name" value="PPIase_dom_sf"/>
</dbReference>
<dbReference type="InterPro" id="IPR050245">
    <property type="entry name" value="PrsA_foldase"/>
</dbReference>
<keyword evidence="10" id="KW-1185">Reference proteome</keyword>
<dbReference type="InterPro" id="IPR023058">
    <property type="entry name" value="PPIase_PpiC_CS"/>
</dbReference>
<comment type="catalytic activity">
    <reaction evidence="1">
        <text>[protein]-peptidylproline (omega=180) = [protein]-peptidylproline (omega=0)</text>
        <dbReference type="Rhea" id="RHEA:16237"/>
        <dbReference type="Rhea" id="RHEA-COMP:10747"/>
        <dbReference type="Rhea" id="RHEA-COMP:10748"/>
        <dbReference type="ChEBI" id="CHEBI:83833"/>
        <dbReference type="ChEBI" id="CHEBI:83834"/>
        <dbReference type="EC" id="5.2.1.8"/>
    </reaction>
</comment>
<evidence type="ECO:0000313" key="10">
    <source>
        <dbReference type="Proteomes" id="UP001528672"/>
    </source>
</evidence>
<evidence type="ECO:0000256" key="7">
    <source>
        <dbReference type="SAM" id="SignalP"/>
    </source>
</evidence>
<evidence type="ECO:0000313" key="9">
    <source>
        <dbReference type="EMBL" id="MDD0813458.1"/>
    </source>
</evidence>
<comment type="caution">
    <text evidence="9">The sequence shown here is derived from an EMBL/GenBank/DDBJ whole genome shotgun (WGS) entry which is preliminary data.</text>
</comment>
<evidence type="ECO:0000256" key="6">
    <source>
        <dbReference type="PROSITE-ProRule" id="PRU00278"/>
    </source>
</evidence>
<dbReference type="InterPro" id="IPR027304">
    <property type="entry name" value="Trigger_fact/SurA_dom_sf"/>
</dbReference>
<feature type="chain" id="PRO_5046233159" description="peptidylprolyl isomerase" evidence="7">
    <location>
        <begin position="27"/>
        <end position="300"/>
    </location>
</feature>
<proteinExistence type="inferred from homology"/>
<feature type="domain" description="PpiC" evidence="8">
    <location>
        <begin position="144"/>
        <end position="239"/>
    </location>
</feature>
<protein>
    <recommendedName>
        <fullName evidence="3">peptidylprolyl isomerase</fullName>
        <ecNumber evidence="3">5.2.1.8</ecNumber>
    </recommendedName>
</protein>
<name>A0ABT5MA46_9BURK</name>
<dbReference type="InterPro" id="IPR000297">
    <property type="entry name" value="PPIase_PpiC"/>
</dbReference>
<evidence type="ECO:0000256" key="3">
    <source>
        <dbReference type="ARBA" id="ARBA00013194"/>
    </source>
</evidence>
<dbReference type="EC" id="5.2.1.8" evidence="3"/>
<dbReference type="PANTHER" id="PTHR47245:SF2">
    <property type="entry name" value="PEPTIDYL-PROLYL CIS-TRANS ISOMERASE HP_0175-RELATED"/>
    <property type="match status" value="1"/>
</dbReference>
<sequence>MTRFFVRFMPCMVGMLLASMTGIAAAQGPGIVIQRDGVAITTADLESELSRMAPEMRQAMLGKPDDMGRMSSNLLMRRVLAKQAEEAGVDKDMVNQATLRIVADRVLSDMQLARIDEKVKLDDKVLTERALSLYKADSKRFERPQEVRIRHILLANGSGTKEQAEQLLLELRNGADFEKLAKEKSNDPGSAAKGGDLGFFAAGRMVKSFEDAAFALKKPGELSGVVESQFGFHILQLMEIREASVQSFDEVKDTLKAEVLAKLTQDARIAEGRRIMEKAQPKPEVLQAFIEAQLAKSAAK</sequence>
<evidence type="ECO:0000256" key="4">
    <source>
        <dbReference type="ARBA" id="ARBA00023110"/>
    </source>
</evidence>
<keyword evidence="7" id="KW-0732">Signal</keyword>
<dbReference type="PROSITE" id="PS01096">
    <property type="entry name" value="PPIC_PPIASE_1"/>
    <property type="match status" value="1"/>
</dbReference>
<accession>A0ABT5MA46</accession>
<dbReference type="Gene3D" id="3.10.50.40">
    <property type="match status" value="1"/>
</dbReference>
<evidence type="ECO:0000259" key="8">
    <source>
        <dbReference type="PROSITE" id="PS50198"/>
    </source>
</evidence>
<dbReference type="EMBL" id="JAQSIO010000001">
    <property type="protein sequence ID" value="MDD0813458.1"/>
    <property type="molecule type" value="Genomic_DNA"/>
</dbReference>
<dbReference type="SUPFAM" id="SSF109998">
    <property type="entry name" value="Triger factor/SurA peptide-binding domain-like"/>
    <property type="match status" value="1"/>
</dbReference>
<evidence type="ECO:0000256" key="1">
    <source>
        <dbReference type="ARBA" id="ARBA00000971"/>
    </source>
</evidence>
<reference evidence="9 10" key="1">
    <citation type="submission" date="2023-02" db="EMBL/GenBank/DDBJ databases">
        <title>Bacterial whole genome sequence for Curvibacter sp. HBC28.</title>
        <authorList>
            <person name="Le V."/>
            <person name="Ko S.-R."/>
            <person name="Ahn C.-Y."/>
            <person name="Oh H.-M."/>
        </authorList>
    </citation>
    <scope>NUCLEOTIDE SEQUENCE [LARGE SCALE GENOMIC DNA]</scope>
    <source>
        <strain evidence="9 10">HBC28</strain>
    </source>
</reference>
<dbReference type="RefSeq" id="WP_273924977.1">
    <property type="nucleotide sequence ID" value="NZ_JAQSIO010000001.1"/>
</dbReference>
<dbReference type="GO" id="GO:0003755">
    <property type="term" value="F:peptidyl-prolyl cis-trans isomerase activity"/>
    <property type="evidence" value="ECO:0007669"/>
    <property type="project" value="UniProtKB-EC"/>
</dbReference>
<dbReference type="SUPFAM" id="SSF54534">
    <property type="entry name" value="FKBP-like"/>
    <property type="match status" value="1"/>
</dbReference>
<gene>
    <name evidence="9" type="ORF">PSQ39_02320</name>
</gene>
<keyword evidence="5 6" id="KW-0413">Isomerase</keyword>
<feature type="signal peptide" evidence="7">
    <location>
        <begin position="1"/>
        <end position="26"/>
    </location>
</feature>
<evidence type="ECO:0000256" key="5">
    <source>
        <dbReference type="ARBA" id="ARBA00023235"/>
    </source>
</evidence>
<dbReference type="Proteomes" id="UP001528672">
    <property type="component" value="Unassembled WGS sequence"/>
</dbReference>
<keyword evidence="4 6" id="KW-0697">Rotamase</keyword>
<dbReference type="Pfam" id="PF13616">
    <property type="entry name" value="Rotamase_3"/>
    <property type="match status" value="1"/>
</dbReference>
<dbReference type="PROSITE" id="PS50198">
    <property type="entry name" value="PPIC_PPIASE_2"/>
    <property type="match status" value="1"/>
</dbReference>
<organism evidence="9 10">
    <name type="scientific">Curvibacter microcysteis</name>
    <dbReference type="NCBI Taxonomy" id="3026419"/>
    <lineage>
        <taxon>Bacteria</taxon>
        <taxon>Pseudomonadati</taxon>
        <taxon>Pseudomonadota</taxon>
        <taxon>Betaproteobacteria</taxon>
        <taxon>Burkholderiales</taxon>
        <taxon>Comamonadaceae</taxon>
        <taxon>Curvibacter</taxon>
    </lineage>
</organism>
<comment type="similarity">
    <text evidence="2">Belongs to the PpiC/parvulin rotamase family.</text>
</comment>
<evidence type="ECO:0000256" key="2">
    <source>
        <dbReference type="ARBA" id="ARBA00007656"/>
    </source>
</evidence>